<proteinExistence type="predicted"/>
<feature type="coiled-coil region" evidence="1">
    <location>
        <begin position="7"/>
        <end position="55"/>
    </location>
</feature>
<dbReference type="InterPro" id="IPR038444">
    <property type="entry name" value="DUF465_sf"/>
</dbReference>
<evidence type="ECO:0000256" key="1">
    <source>
        <dbReference type="SAM" id="Coils"/>
    </source>
</evidence>
<keyword evidence="3" id="KW-1185">Reference proteome</keyword>
<organism evidence="2 3">
    <name type="scientific">Meridianimarinicoccus aquatilis</name>
    <dbReference type="NCBI Taxonomy" id="2552766"/>
    <lineage>
        <taxon>Bacteria</taxon>
        <taxon>Pseudomonadati</taxon>
        <taxon>Pseudomonadota</taxon>
        <taxon>Alphaproteobacteria</taxon>
        <taxon>Rhodobacterales</taxon>
        <taxon>Paracoccaceae</taxon>
        <taxon>Meridianimarinicoccus</taxon>
    </lineage>
</organism>
<gene>
    <name evidence="2" type="ORF">E2L05_13855</name>
</gene>
<dbReference type="OrthoDB" id="7362854at2"/>
<dbReference type="AlphaFoldDB" id="A0A4R6AVK8"/>
<dbReference type="Pfam" id="PF04325">
    <property type="entry name" value="DUF465"/>
    <property type="match status" value="1"/>
</dbReference>
<dbReference type="Proteomes" id="UP000294562">
    <property type="component" value="Unassembled WGS sequence"/>
</dbReference>
<accession>A0A4R6AVK8</accession>
<dbReference type="Gene3D" id="6.10.280.50">
    <property type="match status" value="1"/>
</dbReference>
<dbReference type="RefSeq" id="WP_133343501.1">
    <property type="nucleotide sequence ID" value="NZ_SMZO01000034.1"/>
</dbReference>
<evidence type="ECO:0000313" key="3">
    <source>
        <dbReference type="Proteomes" id="UP000294562"/>
    </source>
</evidence>
<comment type="caution">
    <text evidence="2">The sequence shown here is derived from an EMBL/GenBank/DDBJ whole genome shotgun (WGS) entry which is preliminary data.</text>
</comment>
<evidence type="ECO:0000313" key="2">
    <source>
        <dbReference type="EMBL" id="TDL86286.1"/>
    </source>
</evidence>
<keyword evidence="1" id="KW-0175">Coiled coil</keyword>
<sequence>MSVNAHLQELRRKHQTLSCQVEEAQRSPGSDGLQLSHLKKQKLQLKQEIERLSVQQVG</sequence>
<name>A0A4R6AVK8_9RHOB</name>
<protein>
    <submittedName>
        <fullName evidence="2">DUF465 domain-containing protein</fullName>
    </submittedName>
</protein>
<reference evidence="2 3" key="1">
    <citation type="submission" date="2019-03" db="EMBL/GenBank/DDBJ databases">
        <title>Rhodobacteraceae bacterium SM1902, a new member of the family Rhodobacteraceae isolated from Yantai.</title>
        <authorList>
            <person name="Sun Y."/>
        </authorList>
    </citation>
    <scope>NUCLEOTIDE SEQUENCE [LARGE SCALE GENOMIC DNA]</scope>
    <source>
        <strain evidence="2 3">SM1902</strain>
    </source>
</reference>
<dbReference type="EMBL" id="SMZO01000034">
    <property type="protein sequence ID" value="TDL86286.1"/>
    <property type="molecule type" value="Genomic_DNA"/>
</dbReference>
<dbReference type="InterPro" id="IPR007420">
    <property type="entry name" value="DUF465"/>
</dbReference>